<evidence type="ECO:0000313" key="11">
    <source>
        <dbReference type="Proteomes" id="UP000015381"/>
    </source>
</evidence>
<keyword evidence="5" id="KW-0699">rRNA-binding</keyword>
<evidence type="ECO:0000256" key="5">
    <source>
        <dbReference type="HAMAP-Rule" id="MF_00773"/>
    </source>
</evidence>
<keyword evidence="5" id="KW-0479">Metal-binding</keyword>
<dbReference type="HOGENOM" id="CLU_152994_0_0_2"/>
<dbReference type="OrthoDB" id="55506at2157"/>
<evidence type="ECO:0000313" key="8">
    <source>
        <dbReference type="EMBL" id="CCQ32792.1"/>
    </source>
</evidence>
<dbReference type="GO" id="GO:0003735">
    <property type="term" value="F:structural constituent of ribosome"/>
    <property type="evidence" value="ECO:0007669"/>
    <property type="project" value="InterPro"/>
</dbReference>
<feature type="compositionally biased region" description="Acidic residues" evidence="6">
    <location>
        <begin position="64"/>
        <end position="149"/>
    </location>
</feature>
<evidence type="ECO:0000256" key="1">
    <source>
        <dbReference type="ARBA" id="ARBA00005647"/>
    </source>
</evidence>
<dbReference type="InterPro" id="IPR011017">
    <property type="entry name" value="TRASH_dom"/>
</dbReference>
<reference evidence="9 10" key="1">
    <citation type="journal article" date="2011" name="J. Bacteriol.">
        <title>Genome sequence of Halorhabdus tiamatea, the first archaeon isolated from a deep-sea anoxic brine lake.</title>
        <authorList>
            <person name="Antunes A."/>
            <person name="Alam I."/>
            <person name="Bajic V.B."/>
            <person name="Stingl U."/>
        </authorList>
    </citation>
    <scope>NUCLEOTIDE SEQUENCE [LARGE SCALE GENOMIC DNA]</scope>
    <source>
        <strain evidence="9 10">SARL4B</strain>
    </source>
</reference>
<dbReference type="NCBIfam" id="NF034186">
    <property type="entry name" value="PRK14891.1-1"/>
    <property type="match status" value="1"/>
</dbReference>
<comment type="similarity">
    <text evidence="1 5">Belongs to the eukaryotic ribosomal protein eL24 family.</text>
</comment>
<feature type="zinc finger region" description="C4-type" evidence="5">
    <location>
        <begin position="7"/>
        <end position="37"/>
    </location>
</feature>
<evidence type="ECO:0000256" key="4">
    <source>
        <dbReference type="ARBA" id="ARBA00023274"/>
    </source>
</evidence>
<organism evidence="9 10">
    <name type="scientific">Halorhabdus tiamatea SARL4B</name>
    <dbReference type="NCBI Taxonomy" id="1033806"/>
    <lineage>
        <taxon>Archaea</taxon>
        <taxon>Methanobacteriati</taxon>
        <taxon>Methanobacteriota</taxon>
        <taxon>Stenosarchaea group</taxon>
        <taxon>Halobacteria</taxon>
        <taxon>Halobacteriales</taxon>
        <taxon>Haloarculaceae</taxon>
        <taxon>Halorhabdus</taxon>
    </lineage>
</organism>
<comment type="cofactor">
    <cofactor evidence="5">
        <name>Zn(2+)</name>
        <dbReference type="ChEBI" id="CHEBI:29105"/>
    </cofactor>
    <text evidence="5">Binds 1 zinc ion per subunit.</text>
</comment>
<dbReference type="Pfam" id="PF01246">
    <property type="entry name" value="Ribosomal_L24e"/>
    <property type="match status" value="1"/>
</dbReference>
<dbReference type="GO" id="GO:0006412">
    <property type="term" value="P:translation"/>
    <property type="evidence" value="ECO:0007669"/>
    <property type="project" value="UniProtKB-UniRule"/>
</dbReference>
<protein>
    <recommendedName>
        <fullName evidence="5">Large ribosomal subunit protein eL24</fullName>
    </recommendedName>
</protein>
<dbReference type="InterPro" id="IPR055345">
    <property type="entry name" value="Ribosomal_eL24-rel_arc"/>
</dbReference>
<feature type="binding site" evidence="5">
    <location>
        <position position="10"/>
    </location>
    <ligand>
        <name>Zn(2+)</name>
        <dbReference type="ChEBI" id="CHEBI:29105"/>
    </ligand>
</feature>
<dbReference type="EMBL" id="HF571520">
    <property type="protein sequence ID" value="CCQ32792.1"/>
    <property type="molecule type" value="Genomic_DNA"/>
</dbReference>
<feature type="region of interest" description="Disordered" evidence="6">
    <location>
        <begin position="48"/>
        <end position="149"/>
    </location>
</feature>
<dbReference type="GeneID" id="23798019"/>
<feature type="binding site" evidence="5">
    <location>
        <position position="33"/>
    </location>
    <ligand>
        <name>Zn(2+)</name>
        <dbReference type="ChEBI" id="CHEBI:29105"/>
    </ligand>
</feature>
<accession>F7PP40</accession>
<sequence>MPQTRECDYCGADIEPGTGTMFVRKNGTTIHFCSSKCEKNADLGREARDLSWTEAGRGTGGDAVEAEPAEPPEDEPEATEPDDEAESVDEDTDAEGGADDESAAEDEAEDEDEADDESAADDKAEDESGAEADADDEETDAEEPTEADA</sequence>
<dbReference type="GO" id="GO:0005840">
    <property type="term" value="C:ribosome"/>
    <property type="evidence" value="ECO:0007669"/>
    <property type="project" value="UniProtKB-KW"/>
</dbReference>
<dbReference type="CDD" id="cd00472">
    <property type="entry name" value="Ribosomal_L24e_L24"/>
    <property type="match status" value="1"/>
</dbReference>
<dbReference type="EMBL" id="AFNT02000006">
    <property type="protein sequence ID" value="ERJ07172.1"/>
    <property type="molecule type" value="Genomic_DNA"/>
</dbReference>
<keyword evidence="5" id="KW-0694">RNA-binding</keyword>
<evidence type="ECO:0000256" key="6">
    <source>
        <dbReference type="SAM" id="MobiDB-lite"/>
    </source>
</evidence>
<dbReference type="InterPro" id="IPR038630">
    <property type="entry name" value="L24e/L24_sf"/>
</dbReference>
<dbReference type="SUPFAM" id="SSF57716">
    <property type="entry name" value="Glucocorticoid receptor-like (DNA-binding domain)"/>
    <property type="match status" value="1"/>
</dbReference>
<dbReference type="Gene3D" id="2.30.170.20">
    <property type="entry name" value="Ribosomal protein L24e"/>
    <property type="match status" value="1"/>
</dbReference>
<feature type="binding site" evidence="5">
    <location>
        <position position="7"/>
    </location>
    <ligand>
        <name>Zn(2+)</name>
        <dbReference type="ChEBI" id="CHEBI:29105"/>
    </ligand>
</feature>
<comment type="subunit">
    <text evidence="5">Part of the 50S ribosomal subunit. Forms a cluster with proteins L3 and L14.</text>
</comment>
<feature type="domain" description="TRASH" evidence="7">
    <location>
        <begin position="7"/>
        <end position="45"/>
    </location>
</feature>
<reference evidence="8 11" key="3">
    <citation type="journal article" date="2014" name="Environ. Microbiol.">
        <title>Halorhabdus tiamatea: proteogenomics and glycosidase activity measurements identify the first cultivated euryarchaeon from a deep-sea anoxic brine lake as potential polysaccharide degrader.</title>
        <authorList>
            <person name="Werner J."/>
            <person name="Ferrer M."/>
            <person name="Michel G."/>
            <person name="Mann A.J."/>
            <person name="Huang S."/>
            <person name="Juarez S."/>
            <person name="Ciordia S."/>
            <person name="Albar J.P."/>
            <person name="Alcaide M."/>
            <person name="La Cono V."/>
            <person name="Yakimov M.M."/>
            <person name="Antunes A."/>
            <person name="Taborda M."/>
            <person name="Da Costa M.S."/>
            <person name="Amann R.I."/>
            <person name="Gloeckner F.O."/>
            <person name="Golyshina O.V."/>
            <person name="Golyshin P.N."/>
            <person name="Teeling H."/>
        </authorList>
    </citation>
    <scope>NUCLEOTIDE SEQUENCE [LARGE SCALE GENOMIC DNA]</scope>
    <source>
        <strain evidence="11">SARL4B</strain>
        <strain evidence="8">Type strain: SARL4B</strain>
    </source>
</reference>
<keyword evidence="5" id="KW-0862">Zinc</keyword>
<dbReference type="AlphaFoldDB" id="F7PP40"/>
<dbReference type="eggNOG" id="arCOG01950">
    <property type="taxonomic scope" value="Archaea"/>
</dbReference>
<dbReference type="InterPro" id="IPR000988">
    <property type="entry name" value="Ribosomal_eL24-rel_N"/>
</dbReference>
<keyword evidence="4 5" id="KW-0687">Ribonucleoprotein</keyword>
<name>F7PP40_9EURY</name>
<dbReference type="Proteomes" id="UP000015381">
    <property type="component" value="Chromosome I"/>
</dbReference>
<keyword evidence="2 5" id="KW-0863">Zinc-finger</keyword>
<dbReference type="KEGG" id="hti:HTIA_0649"/>
<dbReference type="GO" id="GO:0008270">
    <property type="term" value="F:zinc ion binding"/>
    <property type="evidence" value="ECO:0007669"/>
    <property type="project" value="UniProtKB-UniRule"/>
</dbReference>
<evidence type="ECO:0000313" key="10">
    <source>
        <dbReference type="Proteomes" id="UP000003861"/>
    </source>
</evidence>
<reference evidence="9 10" key="2">
    <citation type="journal article" date="2013" name="PLoS ONE">
        <title>INDIGO - INtegrated Data Warehouse of MIcrobial GenOmes with Examples from the Red Sea Extremophiles.</title>
        <authorList>
            <person name="Alam I."/>
            <person name="Antunes A."/>
            <person name="Kamau A.A."/>
            <person name="Ba Alawi W."/>
            <person name="Kalkatawi M."/>
            <person name="Stingl U."/>
            <person name="Bajic V.B."/>
        </authorList>
    </citation>
    <scope>NUCLEOTIDE SEQUENCE [LARGE SCALE GENOMIC DNA]</scope>
    <source>
        <strain evidence="9 10">SARL4B</strain>
    </source>
</reference>
<dbReference type="GO" id="GO:1990904">
    <property type="term" value="C:ribonucleoprotein complex"/>
    <property type="evidence" value="ECO:0007669"/>
    <property type="project" value="UniProtKB-KW"/>
</dbReference>
<dbReference type="HAMAP" id="MF_00773">
    <property type="entry name" value="Ribosomal_eL24"/>
    <property type="match status" value="1"/>
</dbReference>
<gene>
    <name evidence="5" type="primary">rpl24e</name>
    <name evidence="9" type="ORF">HLRTI_000771</name>
    <name evidence="8" type="ORF">HTIA_0649</name>
</gene>
<dbReference type="RefSeq" id="WP_008527888.1">
    <property type="nucleotide sequence ID" value="NC_021921.1"/>
</dbReference>
<dbReference type="GO" id="GO:0019843">
    <property type="term" value="F:rRNA binding"/>
    <property type="evidence" value="ECO:0007669"/>
    <property type="project" value="UniProtKB-UniRule"/>
</dbReference>
<evidence type="ECO:0000256" key="3">
    <source>
        <dbReference type="ARBA" id="ARBA00022980"/>
    </source>
</evidence>
<keyword evidence="11" id="KW-1185">Reference proteome</keyword>
<dbReference type="SMART" id="SM00746">
    <property type="entry name" value="TRASH"/>
    <property type="match status" value="1"/>
</dbReference>
<dbReference type="PATRIC" id="fig|1033806.12.peg.644"/>
<dbReference type="STRING" id="1033806.HTIA_0649"/>
<comment type="function">
    <text evidence="5">Binds to the 23S rRNA.</text>
</comment>
<evidence type="ECO:0000259" key="7">
    <source>
        <dbReference type="SMART" id="SM00746"/>
    </source>
</evidence>
<feature type="binding site" evidence="5">
    <location>
        <position position="37"/>
    </location>
    <ligand>
        <name>Zn(2+)</name>
        <dbReference type="ChEBI" id="CHEBI:29105"/>
    </ligand>
</feature>
<proteinExistence type="inferred from homology"/>
<keyword evidence="3 5" id="KW-0689">Ribosomal protein</keyword>
<evidence type="ECO:0000256" key="2">
    <source>
        <dbReference type="ARBA" id="ARBA00022771"/>
    </source>
</evidence>
<evidence type="ECO:0000313" key="9">
    <source>
        <dbReference type="EMBL" id="ERJ07172.1"/>
    </source>
</evidence>
<dbReference type="Proteomes" id="UP000003861">
    <property type="component" value="Unassembled WGS sequence"/>
</dbReference>